<dbReference type="Proteomes" id="UP000697710">
    <property type="component" value="Unassembled WGS sequence"/>
</dbReference>
<dbReference type="GO" id="GO:0016747">
    <property type="term" value="F:acyltransferase activity, transferring groups other than amino-acyl groups"/>
    <property type="evidence" value="ECO:0007669"/>
    <property type="project" value="InterPro"/>
</dbReference>
<protein>
    <submittedName>
        <fullName evidence="2">N-acetyltransferase</fullName>
    </submittedName>
</protein>
<name>A0A956M2C8_UNCEI</name>
<dbReference type="PROSITE" id="PS51186">
    <property type="entry name" value="GNAT"/>
    <property type="match status" value="1"/>
</dbReference>
<comment type="caution">
    <text evidence="2">The sequence shown here is derived from an EMBL/GenBank/DDBJ whole genome shotgun (WGS) entry which is preliminary data.</text>
</comment>
<dbReference type="PANTHER" id="PTHR41368">
    <property type="entry name" value="PROTEIN YGHO"/>
    <property type="match status" value="1"/>
</dbReference>
<dbReference type="AlphaFoldDB" id="A0A956M2C8"/>
<proteinExistence type="predicted"/>
<sequence length="383" mass="43956">MPLPSVQVTPVQGARELDEFIKFAWRVYRGDRNWVPPLISDLRKMLDRSKHPFHQHGEVEYFLARLREDGPLGRAGAVVGRIAAIVNHLHNEVHEEKTGFFGFYEVLPDPMISAALFEAASAWLAEKGMDRMRGPASFSTNEECGLLVDGFDSPPMVMMTYNPRYYIEHLESHGFTKAMDLLAYYLDDRVPPDRVLKLAERLTKRTKIAIRFLEKKNFGREVELVRDLYNRAWQKNWGFVPMTDAEIDHMAASLKPVLDPRLILFAELDGKPIGFALALPDVNQALAKANGRLFPFGLLRILIESRRIHRVRVLTLGIVEEHRGLGADLLMYAMLYSDGVRRGYHAGEFSWILEDNELMRRPLEALGATVYKTYRVYDRSIVR</sequence>
<reference evidence="2" key="2">
    <citation type="journal article" date="2021" name="Microbiome">
        <title>Successional dynamics and alternative stable states in a saline activated sludge microbial community over 9 years.</title>
        <authorList>
            <person name="Wang Y."/>
            <person name="Ye J."/>
            <person name="Ju F."/>
            <person name="Liu L."/>
            <person name="Boyd J.A."/>
            <person name="Deng Y."/>
            <person name="Parks D.H."/>
            <person name="Jiang X."/>
            <person name="Yin X."/>
            <person name="Woodcroft B.J."/>
            <person name="Tyson G.W."/>
            <person name="Hugenholtz P."/>
            <person name="Polz M.F."/>
            <person name="Zhang T."/>
        </authorList>
    </citation>
    <scope>NUCLEOTIDE SEQUENCE</scope>
    <source>
        <strain evidence="2">HKST-UBA01</strain>
    </source>
</reference>
<dbReference type="InterPro" id="IPR016181">
    <property type="entry name" value="Acyl_CoA_acyltransferase"/>
</dbReference>
<dbReference type="PANTHER" id="PTHR41368:SF1">
    <property type="entry name" value="PROTEIN YGHO"/>
    <property type="match status" value="1"/>
</dbReference>
<feature type="domain" description="N-acetyltransferase" evidence="1">
    <location>
        <begin position="208"/>
        <end position="383"/>
    </location>
</feature>
<dbReference type="EMBL" id="JAGQHR010000439">
    <property type="protein sequence ID" value="MCA9728645.1"/>
    <property type="molecule type" value="Genomic_DNA"/>
</dbReference>
<dbReference type="SUPFAM" id="SSF55729">
    <property type="entry name" value="Acyl-CoA N-acyltransferases (Nat)"/>
    <property type="match status" value="1"/>
</dbReference>
<evidence type="ECO:0000313" key="3">
    <source>
        <dbReference type="Proteomes" id="UP000697710"/>
    </source>
</evidence>
<evidence type="ECO:0000313" key="2">
    <source>
        <dbReference type="EMBL" id="MCA9728645.1"/>
    </source>
</evidence>
<dbReference type="InterPro" id="IPR000182">
    <property type="entry name" value="GNAT_dom"/>
</dbReference>
<dbReference type="Gene3D" id="3.40.630.30">
    <property type="match status" value="1"/>
</dbReference>
<dbReference type="InterPro" id="IPR039968">
    <property type="entry name" value="BcerS-like"/>
</dbReference>
<gene>
    <name evidence="2" type="ORF">KC729_13230</name>
</gene>
<evidence type="ECO:0000259" key="1">
    <source>
        <dbReference type="PROSITE" id="PS51186"/>
    </source>
</evidence>
<reference evidence="2" key="1">
    <citation type="submission" date="2020-04" db="EMBL/GenBank/DDBJ databases">
        <authorList>
            <person name="Zhang T."/>
        </authorList>
    </citation>
    <scope>NUCLEOTIDE SEQUENCE</scope>
    <source>
        <strain evidence="2">HKST-UBA01</strain>
    </source>
</reference>
<organism evidence="2 3">
    <name type="scientific">Eiseniibacteriota bacterium</name>
    <dbReference type="NCBI Taxonomy" id="2212470"/>
    <lineage>
        <taxon>Bacteria</taxon>
        <taxon>Candidatus Eiseniibacteriota</taxon>
    </lineage>
</organism>
<accession>A0A956M2C8</accession>